<dbReference type="Proteomes" id="UP001055811">
    <property type="component" value="Linkage Group LG07"/>
</dbReference>
<proteinExistence type="predicted"/>
<accession>A0ACB9AGY5</accession>
<reference evidence="1 2" key="2">
    <citation type="journal article" date="2022" name="Mol. Ecol. Resour.">
        <title>The genomes of chicory, endive, great burdock and yacon provide insights into Asteraceae paleo-polyploidization history and plant inulin production.</title>
        <authorList>
            <person name="Fan W."/>
            <person name="Wang S."/>
            <person name="Wang H."/>
            <person name="Wang A."/>
            <person name="Jiang F."/>
            <person name="Liu H."/>
            <person name="Zhao H."/>
            <person name="Xu D."/>
            <person name="Zhang Y."/>
        </authorList>
    </citation>
    <scope>NUCLEOTIDE SEQUENCE [LARGE SCALE GENOMIC DNA]</scope>
    <source>
        <strain evidence="2">cv. Punajuju</strain>
        <tissue evidence="1">Leaves</tissue>
    </source>
</reference>
<evidence type="ECO:0000313" key="2">
    <source>
        <dbReference type="Proteomes" id="UP001055811"/>
    </source>
</evidence>
<organism evidence="1 2">
    <name type="scientific">Cichorium intybus</name>
    <name type="common">Chicory</name>
    <dbReference type="NCBI Taxonomy" id="13427"/>
    <lineage>
        <taxon>Eukaryota</taxon>
        <taxon>Viridiplantae</taxon>
        <taxon>Streptophyta</taxon>
        <taxon>Embryophyta</taxon>
        <taxon>Tracheophyta</taxon>
        <taxon>Spermatophyta</taxon>
        <taxon>Magnoliopsida</taxon>
        <taxon>eudicotyledons</taxon>
        <taxon>Gunneridae</taxon>
        <taxon>Pentapetalae</taxon>
        <taxon>asterids</taxon>
        <taxon>campanulids</taxon>
        <taxon>Asterales</taxon>
        <taxon>Asteraceae</taxon>
        <taxon>Cichorioideae</taxon>
        <taxon>Cichorieae</taxon>
        <taxon>Cichoriinae</taxon>
        <taxon>Cichorium</taxon>
    </lineage>
</organism>
<comment type="caution">
    <text evidence="1">The sequence shown here is derived from an EMBL/GenBank/DDBJ whole genome shotgun (WGS) entry which is preliminary data.</text>
</comment>
<evidence type="ECO:0000313" key="1">
    <source>
        <dbReference type="EMBL" id="KAI3708900.1"/>
    </source>
</evidence>
<gene>
    <name evidence="1" type="ORF">L2E82_38456</name>
</gene>
<name>A0ACB9AGY5_CICIN</name>
<sequence>MDLEMFQLMNLRYNILGEDRTYPEALIGRGTACAFKREVDSAVADFTKEIQSNPSAGEAWKRRGQAAGASYILLYKEE</sequence>
<reference evidence="2" key="1">
    <citation type="journal article" date="2022" name="Mol. Ecol. Resour.">
        <title>The genomes of chicory, endive, great burdock and yacon provide insights into Asteraceae palaeo-polyploidization history and plant inulin production.</title>
        <authorList>
            <person name="Fan W."/>
            <person name="Wang S."/>
            <person name="Wang H."/>
            <person name="Wang A."/>
            <person name="Jiang F."/>
            <person name="Liu H."/>
            <person name="Zhao H."/>
            <person name="Xu D."/>
            <person name="Zhang Y."/>
        </authorList>
    </citation>
    <scope>NUCLEOTIDE SEQUENCE [LARGE SCALE GENOMIC DNA]</scope>
    <source>
        <strain evidence="2">cv. Punajuju</strain>
    </source>
</reference>
<keyword evidence="2" id="KW-1185">Reference proteome</keyword>
<dbReference type="EMBL" id="CM042015">
    <property type="protein sequence ID" value="KAI3708900.1"/>
    <property type="molecule type" value="Genomic_DNA"/>
</dbReference>
<protein>
    <submittedName>
        <fullName evidence="1">Uncharacterized protein</fullName>
    </submittedName>
</protein>